<keyword evidence="2" id="KW-1185">Reference proteome</keyword>
<proteinExistence type="predicted"/>
<organism evidence="1 2">
    <name type="scientific">Rubus argutus</name>
    <name type="common">Southern blackberry</name>
    <dbReference type="NCBI Taxonomy" id="59490"/>
    <lineage>
        <taxon>Eukaryota</taxon>
        <taxon>Viridiplantae</taxon>
        <taxon>Streptophyta</taxon>
        <taxon>Embryophyta</taxon>
        <taxon>Tracheophyta</taxon>
        <taxon>Spermatophyta</taxon>
        <taxon>Magnoliopsida</taxon>
        <taxon>eudicotyledons</taxon>
        <taxon>Gunneridae</taxon>
        <taxon>Pentapetalae</taxon>
        <taxon>rosids</taxon>
        <taxon>fabids</taxon>
        <taxon>Rosales</taxon>
        <taxon>Rosaceae</taxon>
        <taxon>Rosoideae</taxon>
        <taxon>Rosoideae incertae sedis</taxon>
        <taxon>Rubus</taxon>
    </lineage>
</organism>
<dbReference type="Proteomes" id="UP001457282">
    <property type="component" value="Unassembled WGS sequence"/>
</dbReference>
<dbReference type="AlphaFoldDB" id="A0AAW1X7X3"/>
<dbReference type="EMBL" id="JBEDUW010000004">
    <property type="protein sequence ID" value="KAK9932870.1"/>
    <property type="molecule type" value="Genomic_DNA"/>
</dbReference>
<name>A0AAW1X7X3_RUBAR</name>
<evidence type="ECO:0000313" key="1">
    <source>
        <dbReference type="EMBL" id="KAK9932870.1"/>
    </source>
</evidence>
<evidence type="ECO:0000313" key="2">
    <source>
        <dbReference type="Proteomes" id="UP001457282"/>
    </source>
</evidence>
<reference evidence="1 2" key="1">
    <citation type="journal article" date="2023" name="G3 (Bethesda)">
        <title>A chromosome-length genome assembly and annotation of blackberry (Rubus argutus, cv. 'Hillquist').</title>
        <authorList>
            <person name="Bruna T."/>
            <person name="Aryal R."/>
            <person name="Dudchenko O."/>
            <person name="Sargent D.J."/>
            <person name="Mead D."/>
            <person name="Buti M."/>
            <person name="Cavallini A."/>
            <person name="Hytonen T."/>
            <person name="Andres J."/>
            <person name="Pham M."/>
            <person name="Weisz D."/>
            <person name="Mascagni F."/>
            <person name="Usai G."/>
            <person name="Natali L."/>
            <person name="Bassil N."/>
            <person name="Fernandez G.E."/>
            <person name="Lomsadze A."/>
            <person name="Armour M."/>
            <person name="Olukolu B."/>
            <person name="Poorten T."/>
            <person name="Britton C."/>
            <person name="Davik J."/>
            <person name="Ashrafi H."/>
            <person name="Aiden E.L."/>
            <person name="Borodovsky M."/>
            <person name="Worthington M."/>
        </authorList>
    </citation>
    <scope>NUCLEOTIDE SEQUENCE [LARGE SCALE GENOMIC DNA]</scope>
    <source>
        <strain evidence="1">PI 553951</strain>
    </source>
</reference>
<gene>
    <name evidence="1" type="ORF">M0R45_020092</name>
</gene>
<sequence>MGHGLSTSWAGLLHRSSSFGGSDGGGCLGKRLWAEVAVQERRKHEAELGSAEIMVEVVRPPEKVAAEDWKLAAAGQSGDCRQHGLVCAAWAVGGGRGEPAWMKGSSGGAKWRHGAGKTARLRAGDEVGEHGLGTDLKPAMMASVKFGDNLTAATGWGNDGAGFVSSGAGD</sequence>
<accession>A0AAW1X7X3</accession>
<comment type="caution">
    <text evidence="1">The sequence shown here is derived from an EMBL/GenBank/DDBJ whole genome shotgun (WGS) entry which is preliminary data.</text>
</comment>
<protein>
    <submittedName>
        <fullName evidence="1">Uncharacterized protein</fullName>
    </submittedName>
</protein>